<evidence type="ECO:0000256" key="4">
    <source>
        <dbReference type="PROSITE-ProRule" id="PRU00023"/>
    </source>
</evidence>
<dbReference type="InterPro" id="IPR036770">
    <property type="entry name" value="Ankyrin_rpt-contain_sf"/>
</dbReference>
<feature type="region of interest" description="Disordered" evidence="5">
    <location>
        <begin position="523"/>
        <end position="592"/>
    </location>
</feature>
<dbReference type="InterPro" id="IPR032675">
    <property type="entry name" value="LRR_dom_sf"/>
</dbReference>
<dbReference type="EMBL" id="JAODUP010000009">
    <property type="protein sequence ID" value="KAK2169536.1"/>
    <property type="molecule type" value="Genomic_DNA"/>
</dbReference>
<comment type="caution">
    <text evidence="6">The sequence shown here is derived from an EMBL/GenBank/DDBJ whole genome shotgun (WGS) entry which is preliminary data.</text>
</comment>
<dbReference type="PROSITE" id="PS50297">
    <property type="entry name" value="ANK_REP_REGION"/>
    <property type="match status" value="4"/>
</dbReference>
<dbReference type="InterPro" id="IPR003591">
    <property type="entry name" value="Leu-rich_rpt_typical-subtyp"/>
</dbReference>
<evidence type="ECO:0000313" key="7">
    <source>
        <dbReference type="Proteomes" id="UP001208570"/>
    </source>
</evidence>
<dbReference type="InterPro" id="IPR002110">
    <property type="entry name" value="Ankyrin_rpt"/>
</dbReference>
<keyword evidence="1" id="KW-0433">Leucine-rich repeat</keyword>
<sequence>MVQVHPVTGYSPLHAACHTGNVQCAQAVLQRFPELIGAPTIDGAFPLHMACAEGKIGIVKLLLNFKYPDLVRKLAKEASGNRMYRLGVPLNSKDGHGRTPLHVATMNNRAEVVKLLLRFKVPVVLRYSRNGLEEVQSNSPLSGEESKKIQEDSCDENTICREEIYPVEVDVLDLDGNTPLHIAVKGNGKVGYLRIASLLLQHKANPNKPFITPMGNCTPLMEACRMGNVDMMALLLKYGARDDNFQVLHLALRERNWDMVGAIIQHRSHMDTEYKINFMALLQLYEEAGYEKQDFMMSSFMTSSIMGASCMTSSRAFRSLWPSCAVVINWHSLNLPIVEVDWLYKACWQHTLRPPPDVDIKITLASVTRLDLSNNHLQILPPEIFQMPSLKMLNASKNHIEEITFQDEVETPTLENSDYDSMLKESNINFLNMKPGAGRCVKPTKSAWACLMLEEICFHTNKLRTLPADIFQLPCLVRANFSNNALESLPFEMWSSPALAELNLSRNRLSVLPMSQCDAVGGITINRPHPQDSSSIGSSYGSSVSSDVGTPQKIMITNPSGCEPLSPPRQSIPNPPSSLSLSSTNTSCPDSPEAVYPPVTPYQILPITYLNLWSDKIRVRSSLGADSRLPSSDTQSKLVELNLSHNAFQSIPPGVACLAPNLNKLNVSHNKLIQIGPLENYPAVLKWLDLSHNSIMSDTVFECDSTGDLDSYSYGSLPVKTCYNPHFQNRQIRSANRTPSASGVPRATRPTSATSLTPGSATSGAIYCAHRFHHQLDKLKTLRLSHNKLTRFVVTVLDNEEELQSSGEDTQSSSLGMVQ</sequence>
<protein>
    <submittedName>
        <fullName evidence="6">Uncharacterized protein</fullName>
    </submittedName>
</protein>
<proteinExistence type="predicted"/>
<keyword evidence="7" id="KW-1185">Reference proteome</keyword>
<evidence type="ECO:0000256" key="2">
    <source>
        <dbReference type="ARBA" id="ARBA00022737"/>
    </source>
</evidence>
<dbReference type="SMART" id="SM00364">
    <property type="entry name" value="LRR_BAC"/>
    <property type="match status" value="4"/>
</dbReference>
<keyword evidence="2" id="KW-0677">Repeat</keyword>
<evidence type="ECO:0000256" key="5">
    <source>
        <dbReference type="SAM" id="MobiDB-lite"/>
    </source>
</evidence>
<feature type="repeat" description="ANK" evidence="4">
    <location>
        <begin position="215"/>
        <end position="240"/>
    </location>
</feature>
<dbReference type="PROSITE" id="PS50088">
    <property type="entry name" value="ANK_REPEAT"/>
    <property type="match status" value="4"/>
</dbReference>
<dbReference type="Gene3D" id="3.80.10.10">
    <property type="entry name" value="Ribonuclease Inhibitor"/>
    <property type="match status" value="3"/>
</dbReference>
<evidence type="ECO:0000256" key="1">
    <source>
        <dbReference type="ARBA" id="ARBA00022614"/>
    </source>
</evidence>
<dbReference type="SMART" id="SM00248">
    <property type="entry name" value="ANK"/>
    <property type="match status" value="5"/>
</dbReference>
<feature type="compositionally biased region" description="Polar residues" evidence="5">
    <location>
        <begin position="749"/>
        <end position="759"/>
    </location>
</feature>
<dbReference type="PROSITE" id="PS51450">
    <property type="entry name" value="LRR"/>
    <property type="match status" value="2"/>
</dbReference>
<keyword evidence="3 4" id="KW-0040">ANK repeat</keyword>
<evidence type="ECO:0000313" key="6">
    <source>
        <dbReference type="EMBL" id="KAK2169536.1"/>
    </source>
</evidence>
<dbReference type="Proteomes" id="UP001208570">
    <property type="component" value="Unassembled WGS sequence"/>
</dbReference>
<evidence type="ECO:0000256" key="3">
    <source>
        <dbReference type="ARBA" id="ARBA00023043"/>
    </source>
</evidence>
<dbReference type="AlphaFoldDB" id="A0AAD9KE33"/>
<organism evidence="6 7">
    <name type="scientific">Paralvinella palmiformis</name>
    <dbReference type="NCBI Taxonomy" id="53620"/>
    <lineage>
        <taxon>Eukaryota</taxon>
        <taxon>Metazoa</taxon>
        <taxon>Spiralia</taxon>
        <taxon>Lophotrochozoa</taxon>
        <taxon>Annelida</taxon>
        <taxon>Polychaeta</taxon>
        <taxon>Sedentaria</taxon>
        <taxon>Canalipalpata</taxon>
        <taxon>Terebellida</taxon>
        <taxon>Terebelliformia</taxon>
        <taxon>Alvinellidae</taxon>
        <taxon>Paralvinella</taxon>
    </lineage>
</organism>
<dbReference type="Pfam" id="PF00023">
    <property type="entry name" value="Ank"/>
    <property type="match status" value="3"/>
</dbReference>
<accession>A0AAD9KE33</accession>
<dbReference type="PANTHER" id="PTHR24198">
    <property type="entry name" value="ANKYRIN REPEAT AND PROTEIN KINASE DOMAIN-CONTAINING PROTEIN"/>
    <property type="match status" value="1"/>
</dbReference>
<feature type="repeat" description="ANK" evidence="4">
    <location>
        <begin position="42"/>
        <end position="64"/>
    </location>
</feature>
<feature type="compositionally biased region" description="Low complexity" evidence="5">
    <location>
        <begin position="532"/>
        <end position="549"/>
    </location>
</feature>
<feature type="compositionally biased region" description="Low complexity" evidence="5">
    <location>
        <begin position="577"/>
        <end position="587"/>
    </location>
</feature>
<dbReference type="InterPro" id="IPR001611">
    <property type="entry name" value="Leu-rich_rpt"/>
</dbReference>
<feature type="repeat" description="ANK" evidence="4">
    <location>
        <begin position="175"/>
        <end position="207"/>
    </location>
</feature>
<dbReference type="SUPFAM" id="SSF52058">
    <property type="entry name" value="L domain-like"/>
    <property type="match status" value="1"/>
</dbReference>
<dbReference type="SMART" id="SM00369">
    <property type="entry name" value="LRR_TYP"/>
    <property type="match status" value="5"/>
</dbReference>
<name>A0AAD9KE33_9ANNE</name>
<dbReference type="Pfam" id="PF00560">
    <property type="entry name" value="LRR_1"/>
    <property type="match status" value="2"/>
</dbReference>
<feature type="repeat" description="ANK" evidence="4">
    <location>
        <begin position="96"/>
        <end position="118"/>
    </location>
</feature>
<dbReference type="Pfam" id="PF12796">
    <property type="entry name" value="Ank_2"/>
    <property type="match status" value="1"/>
</dbReference>
<dbReference type="PANTHER" id="PTHR24198:SF169">
    <property type="entry name" value="NON-SPECIFIC SERINE_THREONINE PROTEIN KINASE"/>
    <property type="match status" value="1"/>
</dbReference>
<gene>
    <name evidence="6" type="ORF">LSH36_9g14012</name>
</gene>
<reference evidence="6" key="1">
    <citation type="journal article" date="2023" name="Mol. Biol. Evol.">
        <title>Third-Generation Sequencing Reveals the Adaptive Role of the Epigenome in Three Deep-Sea Polychaetes.</title>
        <authorList>
            <person name="Perez M."/>
            <person name="Aroh O."/>
            <person name="Sun Y."/>
            <person name="Lan Y."/>
            <person name="Juniper S.K."/>
            <person name="Young C.R."/>
            <person name="Angers B."/>
            <person name="Qian P.Y."/>
        </authorList>
    </citation>
    <scope>NUCLEOTIDE SEQUENCE</scope>
    <source>
        <strain evidence="6">P08H-3</strain>
    </source>
</reference>
<feature type="region of interest" description="Disordered" evidence="5">
    <location>
        <begin position="734"/>
        <end position="759"/>
    </location>
</feature>
<dbReference type="SUPFAM" id="SSF48403">
    <property type="entry name" value="Ankyrin repeat"/>
    <property type="match status" value="1"/>
</dbReference>
<dbReference type="Gene3D" id="1.25.40.20">
    <property type="entry name" value="Ankyrin repeat-containing domain"/>
    <property type="match status" value="2"/>
</dbReference>